<dbReference type="PANTHER" id="PTHR12521:SF0">
    <property type="entry name" value="ADP-RIBOSE GLYCOHYDROLASE OARD1"/>
    <property type="match status" value="1"/>
</dbReference>
<dbReference type="SMART" id="SM00506">
    <property type="entry name" value="A1pp"/>
    <property type="match status" value="1"/>
</dbReference>
<dbReference type="InterPro" id="IPR002589">
    <property type="entry name" value="Macro_dom"/>
</dbReference>
<dbReference type="Pfam" id="PF01661">
    <property type="entry name" value="Macro"/>
    <property type="match status" value="1"/>
</dbReference>
<evidence type="ECO:0000256" key="1">
    <source>
        <dbReference type="ARBA" id="ARBA00035885"/>
    </source>
</evidence>
<evidence type="ECO:0000259" key="2">
    <source>
        <dbReference type="PROSITE" id="PS51154"/>
    </source>
</evidence>
<dbReference type="Gene3D" id="3.40.220.10">
    <property type="entry name" value="Leucine Aminopeptidase, subunit E, domain 1"/>
    <property type="match status" value="1"/>
</dbReference>
<evidence type="ECO:0000313" key="4">
    <source>
        <dbReference type="Proteomes" id="UP001271640"/>
    </source>
</evidence>
<dbReference type="RefSeq" id="WP_319926474.1">
    <property type="nucleotide sequence ID" value="NZ_VCDP01000038.1"/>
</dbReference>
<comment type="caution">
    <text evidence="3">The sequence shown here is derived from an EMBL/GenBank/DDBJ whole genome shotgun (WGS) entry which is preliminary data.</text>
</comment>
<organism evidence="3 4">
    <name type="scientific">Xenorhabdus littoralis</name>
    <dbReference type="NCBI Taxonomy" id="2582835"/>
    <lineage>
        <taxon>Bacteria</taxon>
        <taxon>Pseudomonadati</taxon>
        <taxon>Pseudomonadota</taxon>
        <taxon>Gammaproteobacteria</taxon>
        <taxon>Enterobacterales</taxon>
        <taxon>Morganellaceae</taxon>
        <taxon>Xenorhabdus</taxon>
    </lineage>
</organism>
<accession>A0ABU4SM79</accession>
<protein>
    <submittedName>
        <fullName evidence="3">Macro domain-containing protein</fullName>
    </submittedName>
</protein>
<dbReference type="EMBL" id="VCDP01000038">
    <property type="protein sequence ID" value="MDX7999759.1"/>
    <property type="molecule type" value="Genomic_DNA"/>
</dbReference>
<dbReference type="CDD" id="cd02901">
    <property type="entry name" value="Macro_Poa1p-like"/>
    <property type="match status" value="1"/>
</dbReference>
<dbReference type="PANTHER" id="PTHR12521">
    <property type="entry name" value="PROTEIN C6ORF130"/>
    <property type="match status" value="1"/>
</dbReference>
<reference evidence="4" key="1">
    <citation type="journal article" date="2024" name="Toxins">
        <title>Genome Sequence Analysis of Native Xenorhabdus Strains Isolated from Entomopathogenic Nematodes in Argentina.</title>
        <authorList>
            <person name="Palma L."/>
            <person name="Frizzo L."/>
            <person name="Kaiser S."/>
            <person name="Berry C."/>
            <person name="Caballero P."/>
            <person name="Bode H.B."/>
            <person name="Del Valle E.E."/>
        </authorList>
    </citation>
    <scope>NUCLEOTIDE SEQUENCE [LARGE SCALE GENOMIC DNA]</scope>
    <source>
        <strain evidence="4">Reich</strain>
    </source>
</reference>
<sequence length="346" mass="39230">MIELTSGDILRADAEAIINTVNCVGVMGRGIALQFKNAWPDNFKAYAAACKKKEVQPGKMFIFETGQSANPRFIINFPTKRHWRGASRMEDIDSGLEALVESIKKHDIKSIAIPPLGAGLGGLDWELVREKIETAMSELFEVRVLIYQPKGAPENDKMAHHKEVPKMTAGRAVLIELIQRYLKGLLDPSVSLLEVHKLLYFMQEAGEPLRLNYQKAHYGPYAQNLRHVLNVIEGHFISGYSDGGDAPDKVLQLVPGAIDEANAFLEKHPETRERFERVSCLVEGFESPFGLELLSTVHWLNKYEQVRGSEEIVRATHNWNERKQQFTTRQIDVAVKTLERKHWLTF</sequence>
<dbReference type="SUPFAM" id="SSF52949">
    <property type="entry name" value="Macro domain-like"/>
    <property type="match status" value="1"/>
</dbReference>
<proteinExistence type="predicted"/>
<dbReference type="InterPro" id="IPR043472">
    <property type="entry name" value="Macro_dom-like"/>
</dbReference>
<comment type="catalytic activity">
    <reaction evidence="1">
        <text>an N-(ADP-alpha-D-ribosyl)-thymidine in DNA + H2O = a thymidine in DNA + ADP-D-ribose</text>
        <dbReference type="Rhea" id="RHEA:71655"/>
        <dbReference type="Rhea" id="RHEA-COMP:13556"/>
        <dbReference type="Rhea" id="RHEA-COMP:18051"/>
        <dbReference type="ChEBI" id="CHEBI:15377"/>
        <dbReference type="ChEBI" id="CHEBI:57967"/>
        <dbReference type="ChEBI" id="CHEBI:137386"/>
        <dbReference type="ChEBI" id="CHEBI:191199"/>
    </reaction>
    <physiologicalReaction direction="left-to-right" evidence="1">
        <dbReference type="Rhea" id="RHEA:71656"/>
    </physiologicalReaction>
</comment>
<name>A0ABU4SM79_9GAMM</name>
<keyword evidence="4" id="KW-1185">Reference proteome</keyword>
<dbReference type="InterPro" id="IPR050892">
    <property type="entry name" value="ADP-ribose_metab_enzymes"/>
</dbReference>
<gene>
    <name evidence="3" type="ORF">FE394_11200</name>
</gene>
<evidence type="ECO:0000313" key="3">
    <source>
        <dbReference type="EMBL" id="MDX7999759.1"/>
    </source>
</evidence>
<dbReference type="Proteomes" id="UP001271640">
    <property type="component" value="Unassembled WGS sequence"/>
</dbReference>
<feature type="domain" description="Macro" evidence="2">
    <location>
        <begin position="1"/>
        <end position="163"/>
    </location>
</feature>
<dbReference type="PROSITE" id="PS51154">
    <property type="entry name" value="MACRO"/>
    <property type="match status" value="1"/>
</dbReference>